<proteinExistence type="predicted"/>
<organism evidence="2 3">
    <name type="scientific">Phytophthora fragariae</name>
    <dbReference type="NCBI Taxonomy" id="53985"/>
    <lineage>
        <taxon>Eukaryota</taxon>
        <taxon>Sar</taxon>
        <taxon>Stramenopiles</taxon>
        <taxon>Oomycota</taxon>
        <taxon>Peronosporomycetes</taxon>
        <taxon>Peronosporales</taxon>
        <taxon>Peronosporaceae</taxon>
        <taxon>Phytophthora</taxon>
    </lineage>
</organism>
<protein>
    <submittedName>
        <fullName evidence="2">Uncharacterized protein</fullName>
    </submittedName>
</protein>
<comment type="caution">
    <text evidence="2">The sequence shown here is derived from an EMBL/GenBank/DDBJ whole genome shotgun (WGS) entry which is preliminary data.</text>
</comment>
<dbReference type="AlphaFoldDB" id="A0A6G0QBI5"/>
<evidence type="ECO:0000313" key="2">
    <source>
        <dbReference type="EMBL" id="KAE9278526.1"/>
    </source>
</evidence>
<name>A0A6G0QBI5_9STRA</name>
<sequence length="92" mass="9975">MNTTSWALGAHLGWLDVEGNQPRAALSSNDAVLRPPVMSASAICTSKLVTDIIDQASKVKQTIKKKKREAKLASTSPKLPHEKNPTKIVKRA</sequence>
<dbReference type="EMBL" id="QXFY01004280">
    <property type="protein sequence ID" value="KAE9278526.1"/>
    <property type="molecule type" value="Genomic_DNA"/>
</dbReference>
<gene>
    <name evidence="2" type="ORF">PF008_g28601</name>
</gene>
<evidence type="ECO:0000313" key="3">
    <source>
        <dbReference type="Proteomes" id="UP000486351"/>
    </source>
</evidence>
<reference evidence="2 3" key="1">
    <citation type="submission" date="2018-09" db="EMBL/GenBank/DDBJ databases">
        <title>Genomic investigation of the strawberry pathogen Phytophthora fragariae indicates pathogenicity is determined by transcriptional variation in three key races.</title>
        <authorList>
            <person name="Adams T.M."/>
            <person name="Armitage A.D."/>
            <person name="Sobczyk M.K."/>
            <person name="Bates H.J."/>
            <person name="Dunwell J.M."/>
            <person name="Nellist C.F."/>
            <person name="Harrison R.J."/>
        </authorList>
    </citation>
    <scope>NUCLEOTIDE SEQUENCE [LARGE SCALE GENOMIC DNA]</scope>
    <source>
        <strain evidence="2 3">NOV-77</strain>
    </source>
</reference>
<evidence type="ECO:0000256" key="1">
    <source>
        <dbReference type="SAM" id="MobiDB-lite"/>
    </source>
</evidence>
<accession>A0A6G0QBI5</accession>
<feature type="region of interest" description="Disordered" evidence="1">
    <location>
        <begin position="63"/>
        <end position="92"/>
    </location>
</feature>
<dbReference type="Proteomes" id="UP000486351">
    <property type="component" value="Unassembled WGS sequence"/>
</dbReference>